<dbReference type="CDD" id="cd11293">
    <property type="entry name" value="gelsolin_S4_like"/>
    <property type="match status" value="1"/>
</dbReference>
<keyword evidence="5" id="KW-0677">Repeat</keyword>
<evidence type="ECO:0000256" key="1">
    <source>
        <dbReference type="ARBA" id="ARBA00004170"/>
    </source>
</evidence>
<dbReference type="PROSITE" id="PS51089">
    <property type="entry name" value="HP"/>
    <property type="match status" value="1"/>
</dbReference>
<protein>
    <submittedName>
        <fullName evidence="11">Supervillin a</fullName>
    </submittedName>
</protein>
<dbReference type="PANTHER" id="PTHR11977:SF86">
    <property type="entry name" value="SUPERVILLIN ISOFORM X1"/>
    <property type="match status" value="1"/>
</dbReference>
<evidence type="ECO:0000256" key="9">
    <source>
        <dbReference type="SAM" id="MobiDB-lite"/>
    </source>
</evidence>
<evidence type="ECO:0000256" key="8">
    <source>
        <dbReference type="ARBA" id="ARBA00023212"/>
    </source>
</evidence>
<dbReference type="CDD" id="cd11289">
    <property type="entry name" value="gelsolin_S2_like"/>
    <property type="match status" value="1"/>
</dbReference>
<dbReference type="InterPro" id="IPR007122">
    <property type="entry name" value="Villin/Gelsolin"/>
</dbReference>
<feature type="region of interest" description="Disordered" evidence="9">
    <location>
        <begin position="244"/>
        <end position="563"/>
    </location>
</feature>
<dbReference type="InterPro" id="IPR029006">
    <property type="entry name" value="ADF-H/Gelsolin-like_dom_sf"/>
</dbReference>
<feature type="region of interest" description="Disordered" evidence="9">
    <location>
        <begin position="39"/>
        <end position="232"/>
    </location>
</feature>
<dbReference type="SUPFAM" id="SSF47050">
    <property type="entry name" value="VHP, Villin headpiece domain"/>
    <property type="match status" value="1"/>
</dbReference>
<dbReference type="InterPro" id="IPR007123">
    <property type="entry name" value="Gelsolin-like_dom"/>
</dbReference>
<name>A0A8C9YBS3_SANLU</name>
<dbReference type="PANTHER" id="PTHR11977">
    <property type="entry name" value="VILLIN"/>
    <property type="match status" value="1"/>
</dbReference>
<feature type="compositionally biased region" description="Polar residues" evidence="9">
    <location>
        <begin position="72"/>
        <end position="90"/>
    </location>
</feature>
<evidence type="ECO:0000256" key="3">
    <source>
        <dbReference type="ARBA" id="ARBA00008418"/>
    </source>
</evidence>
<keyword evidence="6" id="KW-0472">Membrane</keyword>
<evidence type="ECO:0000259" key="10">
    <source>
        <dbReference type="PROSITE" id="PS51089"/>
    </source>
</evidence>
<keyword evidence="8" id="KW-0206">Cytoskeleton</keyword>
<dbReference type="Proteomes" id="UP000694568">
    <property type="component" value="Unplaced"/>
</dbReference>
<reference evidence="11" key="1">
    <citation type="submission" date="2025-08" db="UniProtKB">
        <authorList>
            <consortium name="Ensembl"/>
        </authorList>
    </citation>
    <scope>IDENTIFICATION</scope>
</reference>
<dbReference type="GO" id="GO:0051016">
    <property type="term" value="P:barbed-end actin filament capping"/>
    <property type="evidence" value="ECO:0007669"/>
    <property type="project" value="TreeGrafter"/>
</dbReference>
<evidence type="ECO:0000313" key="11">
    <source>
        <dbReference type="Ensembl" id="ENSSLUP00000021421.1"/>
    </source>
</evidence>
<dbReference type="SMART" id="SM00262">
    <property type="entry name" value="GEL"/>
    <property type="match status" value="5"/>
</dbReference>
<feature type="compositionally biased region" description="Polar residues" evidence="9">
    <location>
        <begin position="515"/>
        <end position="524"/>
    </location>
</feature>
<dbReference type="SMART" id="SM00153">
    <property type="entry name" value="VHP"/>
    <property type="match status" value="1"/>
</dbReference>
<evidence type="ECO:0000256" key="6">
    <source>
        <dbReference type="ARBA" id="ARBA00023136"/>
    </source>
</evidence>
<dbReference type="GeneTree" id="ENSGT00940000154653"/>
<dbReference type="Gene3D" id="1.10.950.10">
    <property type="entry name" value="Villin headpiece domain"/>
    <property type="match status" value="1"/>
</dbReference>
<dbReference type="Ensembl" id="ENSSLUT00000022139.1">
    <property type="protein sequence ID" value="ENSSLUP00000021421.1"/>
    <property type="gene ID" value="ENSSLUG00000009883.1"/>
</dbReference>
<dbReference type="Gene3D" id="3.40.20.10">
    <property type="entry name" value="Severin"/>
    <property type="match status" value="5"/>
</dbReference>
<evidence type="ECO:0000256" key="4">
    <source>
        <dbReference type="ARBA" id="ARBA00022490"/>
    </source>
</evidence>
<feature type="compositionally biased region" description="Basic and acidic residues" evidence="9">
    <location>
        <begin position="361"/>
        <end position="379"/>
    </location>
</feature>
<dbReference type="GO" id="GO:0008154">
    <property type="term" value="P:actin polymerization or depolymerization"/>
    <property type="evidence" value="ECO:0007669"/>
    <property type="project" value="TreeGrafter"/>
</dbReference>
<dbReference type="Pfam" id="PF02209">
    <property type="entry name" value="VHP"/>
    <property type="match status" value="1"/>
</dbReference>
<evidence type="ECO:0000256" key="7">
    <source>
        <dbReference type="ARBA" id="ARBA00023203"/>
    </source>
</evidence>
<feature type="compositionally biased region" description="Polar residues" evidence="9">
    <location>
        <begin position="202"/>
        <end position="222"/>
    </location>
</feature>
<gene>
    <name evidence="11" type="primary">svila</name>
</gene>
<feature type="compositionally biased region" description="Polar residues" evidence="9">
    <location>
        <begin position="285"/>
        <end position="298"/>
    </location>
</feature>
<keyword evidence="12" id="KW-1185">Reference proteome</keyword>
<dbReference type="InterPro" id="IPR036886">
    <property type="entry name" value="Villin_headpiece_dom_sf"/>
</dbReference>
<evidence type="ECO:0000313" key="12">
    <source>
        <dbReference type="Proteomes" id="UP000694568"/>
    </source>
</evidence>
<dbReference type="GO" id="GO:0051014">
    <property type="term" value="P:actin filament severing"/>
    <property type="evidence" value="ECO:0007669"/>
    <property type="project" value="TreeGrafter"/>
</dbReference>
<dbReference type="InterPro" id="IPR003128">
    <property type="entry name" value="Villin_headpiece"/>
</dbReference>
<dbReference type="GO" id="GO:0005546">
    <property type="term" value="F:phosphatidylinositol-4,5-bisphosphate binding"/>
    <property type="evidence" value="ECO:0007669"/>
    <property type="project" value="TreeGrafter"/>
</dbReference>
<comment type="similarity">
    <text evidence="3">Belongs to the villin/gelsolin family.</text>
</comment>
<dbReference type="GO" id="GO:0005737">
    <property type="term" value="C:cytoplasm"/>
    <property type="evidence" value="ECO:0007669"/>
    <property type="project" value="TreeGrafter"/>
</dbReference>
<keyword evidence="4" id="KW-0963">Cytoplasm</keyword>
<dbReference type="PRINTS" id="PR00597">
    <property type="entry name" value="GELSOLIN"/>
</dbReference>
<proteinExistence type="inferred from homology"/>
<reference evidence="11" key="2">
    <citation type="submission" date="2025-09" db="UniProtKB">
        <authorList>
            <consortium name="Ensembl"/>
        </authorList>
    </citation>
    <scope>IDENTIFICATION</scope>
</reference>
<evidence type="ECO:0000256" key="5">
    <source>
        <dbReference type="ARBA" id="ARBA00022737"/>
    </source>
</evidence>
<dbReference type="CDD" id="cd11280">
    <property type="entry name" value="gelsolin_like"/>
    <property type="match status" value="1"/>
</dbReference>
<feature type="compositionally biased region" description="Basic and acidic residues" evidence="9">
    <location>
        <begin position="93"/>
        <end position="112"/>
    </location>
</feature>
<feature type="compositionally biased region" description="Basic and acidic residues" evidence="9">
    <location>
        <begin position="152"/>
        <end position="172"/>
    </location>
</feature>
<organism evidence="11 12">
    <name type="scientific">Sander lucioperca</name>
    <name type="common">Pike-perch</name>
    <name type="synonym">Perca lucioperca</name>
    <dbReference type="NCBI Taxonomy" id="283035"/>
    <lineage>
        <taxon>Eukaryota</taxon>
        <taxon>Metazoa</taxon>
        <taxon>Chordata</taxon>
        <taxon>Craniata</taxon>
        <taxon>Vertebrata</taxon>
        <taxon>Euteleostomi</taxon>
        <taxon>Actinopterygii</taxon>
        <taxon>Neopterygii</taxon>
        <taxon>Teleostei</taxon>
        <taxon>Neoteleostei</taxon>
        <taxon>Acanthomorphata</taxon>
        <taxon>Eupercaria</taxon>
        <taxon>Perciformes</taxon>
        <taxon>Percoidei</taxon>
        <taxon>Percidae</taxon>
        <taxon>Luciopercinae</taxon>
        <taxon>Sander</taxon>
    </lineage>
</organism>
<comment type="subcellular location">
    <subcellularLocation>
        <location evidence="2">Cytoplasm</location>
        <location evidence="2">Cytoskeleton</location>
    </subcellularLocation>
    <subcellularLocation>
        <location evidence="1">Membrane</location>
        <topology evidence="1">Peripheral membrane protein</topology>
    </subcellularLocation>
</comment>
<dbReference type="SUPFAM" id="SSF55753">
    <property type="entry name" value="Actin depolymerizing proteins"/>
    <property type="match status" value="5"/>
</dbReference>
<dbReference type="GO" id="GO:0015629">
    <property type="term" value="C:actin cytoskeleton"/>
    <property type="evidence" value="ECO:0007669"/>
    <property type="project" value="TreeGrafter"/>
</dbReference>
<accession>A0A8C9YBS3</accession>
<keyword evidence="7" id="KW-0009">Actin-binding</keyword>
<feature type="compositionally biased region" description="Low complexity" evidence="9">
    <location>
        <begin position="453"/>
        <end position="463"/>
    </location>
</feature>
<feature type="compositionally biased region" description="Basic and acidic residues" evidence="9">
    <location>
        <begin position="391"/>
        <end position="415"/>
    </location>
</feature>
<sequence>MKSEKERIARRLEGIEAEVHPSLLPSLVANRLLEEDTPRYTRASDPCEPFGGETSTLTAPERQSRARCRYDPQSSIHTQPAYTSGSTTSAPELESKAERIARYKAERRRQLAERYGISLDQEPDSDQPPRYTRTQKESEAQPGHPDPGYELGRPRVDSFSERERLMNLENQRRAAPPEPPSSSSYMDVTPLSSPARVPAKDSSVTGMPTNSPKLSRHPSLSSPKHGVSPGDLFIEQIRVRERLAREEGHQRSPELGNVTEAPVYRRQFQDQNSKRYHTEPPVPQQAYSHPHQNAQAQLTRPGPPGGQEVGRYPSYLSMASGPTSRAGPQQQQQPQEEETGESEDVKTEGLLKSRKAVLPSEIRRRERSTEDPRRGRGEEELGMSRALSLAREAEAEDTTRGHRSSPRWDDTEHTSRLQASESRPRERQHAIYIQKGGAATHNQPREAHAGPGSSTSSLALSRSVWEAGEPRGLSQRNLQYQAHDPREVREGEGPSNRESHQDNRVSVAQLRHSYMESTTTPPTSRRNEFIDGGAPKPRSRNAAVDRRLRRTQDRSRTQPVTTEEVVIAATLQASLQQSAAAREQARENRQSQGQDEPDLCTLSLAEKMALFNRLAQPPIRVTRTRGDTRQRRTNTRYQTQPITLGDMEQVGEQPDHLLFILGSRLLFIDATGVWRKHKESGWDIRRKFRRRRNNPGNEPPSIQTTLHLTLENHKLLFFTFQCVMNFTVTLPLLLLSVLPRVALLKKSGEADWRNRINKKQNVAKVAVGDQHAQHWELEQSFKKKLQPPYPVKVTGSRAQMSIQERKELIVAQEEAWKTKGHGAANDSTQFTVAARMVKKGQRESEHTHFLCSPSPSLRKIKTVPDLTLESDMKLDKLELFLGKLNSKVSGLPEATITVTQKKVKEVMSLDDETFSKFYRHVEELPSTTNKVEIDDDFDAIFSPQVPRLTSEMVQHRRAVRPMRNVQSSRNPLKMLAAREDIRHEYTEQRLNIGLLESKRMKAEKMTKNSGFSDVALAGLASKENFSNINLRSVNISEQMSNNSAVPYKKLMLLQVKGRRHVQTRLVEPRASSLNSGDCFLLITPHNCFVWTGEFANVIEKNKASELANFIQRKRDLGCRANHVQVIEEAVGTHSHAAKDFWKILGGQSSYQSAGTPDEDELYEGAIVETNCIYRLMDDKLVPDDDFWAKVPRCSLLNPKEVLVFDFGSEMYIWHGKEVTLTQRKVAFQLAKHLWNGTFDYTNCDINPLDPGECNPLIPKKGQGRPDWAVFGRLTQHNETTLFKEKFLDWSDSRKTPSPTKSNDHAADPKPHAYDASLMLPLHQAPVCTKLDGFSVGRGYGLVEAEDWRSYEVSTLAVELWHILEFDYSRLPLQSIGQFHEGDTYVMKWKYMVSTAVGRRQNPEQQKTTGAGKEKCCYFFWQGRNSTVSEKGTSALMTVELDEERGPQVQVQQGKEPPCFLQCFRGGMVIHSGKREEEEEHSQSDWRLYCVRGEVEVEGHLLEVACHCSSLRSRVSMVLLSASQSLIYLWHGCKAQTHTRDVARTAANKIKEHCPLETGLHSSSKVTIRECDEGSEPTGFWEPLGRRDRKTYDCMLQDPGRFNFSPRLYQLSSSSGEFAAVEFLYPAREPRKVNSMPFLQEDLYAASQPALFLVDNHHEVYLWQGWWPQDSESTGSARIRWDSDRKCAMETVLQYCREKNEKKPPKAYLIHAGLEPLTFTNMFPSWEHREDIAEITEREAEVCNQIILVEDVLARLCKTAYPLADVLARPLPEGVDPLRLEVYLSNEDFEKALDMTREEYGALPGWKQVKLKKAKGLF</sequence>
<feature type="compositionally biased region" description="Basic and acidic residues" evidence="9">
    <location>
        <begin position="543"/>
        <end position="556"/>
    </location>
</feature>
<evidence type="ECO:0000256" key="2">
    <source>
        <dbReference type="ARBA" id="ARBA00004245"/>
    </source>
</evidence>
<dbReference type="GO" id="GO:0051015">
    <property type="term" value="F:actin filament binding"/>
    <property type="evidence" value="ECO:0007669"/>
    <property type="project" value="InterPro"/>
</dbReference>
<dbReference type="CDD" id="cd11288">
    <property type="entry name" value="gelsolin_S5_like"/>
    <property type="match status" value="1"/>
</dbReference>
<dbReference type="Pfam" id="PF00626">
    <property type="entry name" value="Gelsolin"/>
    <property type="match status" value="1"/>
</dbReference>
<feature type="domain" description="HP" evidence="10">
    <location>
        <begin position="1754"/>
        <end position="1817"/>
    </location>
</feature>
<feature type="region of interest" description="Disordered" evidence="9">
    <location>
        <begin position="578"/>
        <end position="597"/>
    </location>
</feature>
<dbReference type="GO" id="GO:0016020">
    <property type="term" value="C:membrane"/>
    <property type="evidence" value="ECO:0007669"/>
    <property type="project" value="UniProtKB-SubCell"/>
</dbReference>
<feature type="compositionally biased region" description="Basic and acidic residues" evidence="9">
    <location>
        <begin position="483"/>
        <end position="503"/>
    </location>
</feature>
<dbReference type="FunFam" id="1.10.950.10:FF:000003">
    <property type="entry name" value="supervillin isoform X2"/>
    <property type="match status" value="1"/>
</dbReference>